<dbReference type="EMBL" id="CP012159">
    <property type="protein sequence ID" value="AKT37112.1"/>
    <property type="molecule type" value="Genomic_DNA"/>
</dbReference>
<evidence type="ECO:0000256" key="5">
    <source>
        <dbReference type="ARBA" id="ARBA00023065"/>
    </source>
</evidence>
<dbReference type="InterPro" id="IPR016152">
    <property type="entry name" value="PTrfase/Anion_transptr"/>
</dbReference>
<feature type="transmembrane region" description="Helical" evidence="7">
    <location>
        <begin position="102"/>
        <end position="124"/>
    </location>
</feature>
<dbReference type="Gene3D" id="3.40.930.10">
    <property type="entry name" value="Mannitol-specific EII, Chain A"/>
    <property type="match status" value="1"/>
</dbReference>
<dbReference type="PROSITE" id="PS00372">
    <property type="entry name" value="PTS_EIIA_TYPE_2_HIS"/>
    <property type="match status" value="1"/>
</dbReference>
<comment type="subcellular location">
    <subcellularLocation>
        <location evidence="1">Membrane</location>
        <topology evidence="1">Multi-pass membrane protein</topology>
    </subcellularLocation>
</comment>
<feature type="transmembrane region" description="Helical" evidence="7">
    <location>
        <begin position="322"/>
        <end position="342"/>
    </location>
</feature>
<dbReference type="AlphaFoldDB" id="A0A0K1E8W8"/>
<evidence type="ECO:0000256" key="1">
    <source>
        <dbReference type="ARBA" id="ARBA00004141"/>
    </source>
</evidence>
<organism evidence="9 10">
    <name type="scientific">Chondromyces crocatus</name>
    <dbReference type="NCBI Taxonomy" id="52"/>
    <lineage>
        <taxon>Bacteria</taxon>
        <taxon>Pseudomonadati</taxon>
        <taxon>Myxococcota</taxon>
        <taxon>Polyangia</taxon>
        <taxon>Polyangiales</taxon>
        <taxon>Polyangiaceae</taxon>
        <taxon>Chondromyces</taxon>
    </lineage>
</organism>
<dbReference type="KEGG" id="ccro:CMC5_012400"/>
<evidence type="ECO:0000256" key="6">
    <source>
        <dbReference type="ARBA" id="ARBA00023136"/>
    </source>
</evidence>
<dbReference type="RefSeq" id="WP_050429523.1">
    <property type="nucleotide sequence ID" value="NZ_CP012159.1"/>
</dbReference>
<reference evidence="9 10" key="1">
    <citation type="submission" date="2015-07" db="EMBL/GenBank/DDBJ databases">
        <title>Genome analysis of myxobacterium Chondromyces crocatus Cm c5 reveals a high potential for natural compound synthesis and the genetic basis for the loss of fruiting body formation.</title>
        <authorList>
            <person name="Zaburannyi N."/>
            <person name="Bunk B."/>
            <person name="Maier J."/>
            <person name="Overmann J."/>
            <person name="Mueller R."/>
        </authorList>
    </citation>
    <scope>NUCLEOTIDE SEQUENCE [LARGE SCALE GENOMIC DNA]</scope>
    <source>
        <strain evidence="9 10">Cm c5</strain>
    </source>
</reference>
<evidence type="ECO:0000256" key="2">
    <source>
        <dbReference type="ARBA" id="ARBA00022448"/>
    </source>
</evidence>
<dbReference type="Gene3D" id="1.20.1530.20">
    <property type="match status" value="1"/>
</dbReference>
<feature type="transmembrane region" description="Helical" evidence="7">
    <location>
        <begin position="208"/>
        <end position="227"/>
    </location>
</feature>
<dbReference type="GO" id="GO:1902600">
    <property type="term" value="P:proton transmembrane transport"/>
    <property type="evidence" value="ECO:0007669"/>
    <property type="project" value="InterPro"/>
</dbReference>
<dbReference type="InterPro" id="IPR050794">
    <property type="entry name" value="CPA2_transporter"/>
</dbReference>
<dbReference type="Pfam" id="PF00999">
    <property type="entry name" value="Na_H_Exchanger"/>
    <property type="match status" value="1"/>
</dbReference>
<keyword evidence="10" id="KW-1185">Reference proteome</keyword>
<dbReference type="OrthoDB" id="9793589at2"/>
<dbReference type="InterPro" id="IPR038770">
    <property type="entry name" value="Na+/solute_symporter_sf"/>
</dbReference>
<dbReference type="SUPFAM" id="SSF55804">
    <property type="entry name" value="Phoshotransferase/anion transport protein"/>
    <property type="match status" value="1"/>
</dbReference>
<gene>
    <name evidence="9" type="ORF">CMC5_012400</name>
</gene>
<feature type="transmembrane region" description="Helical" evidence="7">
    <location>
        <begin position="263"/>
        <end position="279"/>
    </location>
</feature>
<keyword evidence="5" id="KW-0406">Ion transport</keyword>
<feature type="transmembrane region" description="Helical" evidence="7">
    <location>
        <begin position="136"/>
        <end position="159"/>
    </location>
</feature>
<evidence type="ECO:0000313" key="10">
    <source>
        <dbReference type="Proteomes" id="UP000067626"/>
    </source>
</evidence>
<feature type="transmembrane region" description="Helical" evidence="7">
    <location>
        <begin position="291"/>
        <end position="310"/>
    </location>
</feature>
<keyword evidence="3 7" id="KW-0812">Transmembrane</keyword>
<dbReference type="Proteomes" id="UP000067626">
    <property type="component" value="Chromosome"/>
</dbReference>
<feature type="domain" description="PTS EIIA type-2" evidence="8">
    <location>
        <begin position="415"/>
        <end position="560"/>
    </location>
</feature>
<evidence type="ECO:0000256" key="3">
    <source>
        <dbReference type="ARBA" id="ARBA00022692"/>
    </source>
</evidence>
<keyword evidence="4 7" id="KW-1133">Transmembrane helix</keyword>
<dbReference type="PANTHER" id="PTHR32468:SF0">
    <property type="entry name" value="K(+)_H(+) ANTIPORTER 1"/>
    <property type="match status" value="1"/>
</dbReference>
<evidence type="ECO:0000256" key="7">
    <source>
        <dbReference type="SAM" id="Phobius"/>
    </source>
</evidence>
<dbReference type="CDD" id="cd00211">
    <property type="entry name" value="PTS_IIA_fru"/>
    <property type="match status" value="1"/>
</dbReference>
<dbReference type="InterPro" id="IPR002178">
    <property type="entry name" value="PTS_EIIA_type-2_dom"/>
</dbReference>
<feature type="transmembrane region" description="Helical" evidence="7">
    <location>
        <begin position="385"/>
        <end position="406"/>
    </location>
</feature>
<accession>A0A0K1E8W8</accession>
<dbReference type="GO" id="GO:0016020">
    <property type="term" value="C:membrane"/>
    <property type="evidence" value="ECO:0007669"/>
    <property type="project" value="UniProtKB-SubCell"/>
</dbReference>
<feature type="transmembrane region" description="Helical" evidence="7">
    <location>
        <begin position="239"/>
        <end position="257"/>
    </location>
</feature>
<dbReference type="Pfam" id="PF00359">
    <property type="entry name" value="PTS_EIIA_2"/>
    <property type="match status" value="1"/>
</dbReference>
<dbReference type="PROSITE" id="PS51094">
    <property type="entry name" value="PTS_EIIA_TYPE_2"/>
    <property type="match status" value="1"/>
</dbReference>
<sequence length="574" mass="60190">MHHELILFLLSLAVLLGTARLLGELVGKLGFPPVVGEIIAGILVGKTVFGRLAPDASAWLFPPGPGVATWLQSYTTVAVVLLLVVAGLEIDLTVVRKSGRVVFLTSILGVIIPFALGLGLGYVLPEYALADPSQRGLHAAFLGIALSISALPVIARTLLDLGLMKTEFGLLVLSSAVIDDLIGWIAFGVLSASFAMPGSATVGGVAKSVAMTVGFVLVTLAVVRPLADRMLAWMDPRHDAHTGRVLSMIMVLALLGAAGSEALGMHAVFGGFVMGIAVGDSPRLREHTRQVLRDFVTSVFTPVFFAMMALRVDFIANFDVGLTAVVLLIACIAKVAGCALGARLGRVGWREALAIGFGMNSRGAMEILLAVMALQAGIINQQVFVALVVMALVTSLLSGPAMSRLLRPTLNPIARLLEAGVVRLDVAAESRGEIIAALCGALAEKRERPEEAGQFTAAVLKREALAGTGVGEGVALPHAEVEGLTAPLLSLGRTQVAVDFDAPDGEGARLVVLLLMPPKNYEGSLKLMSEIARFMAREEVRKALLDAKNEHGVISVLRGGAEATPMVMPARQEA</sequence>
<proteinExistence type="predicted"/>
<feature type="transmembrane region" description="Helical" evidence="7">
    <location>
        <begin position="171"/>
        <end position="196"/>
    </location>
</feature>
<keyword evidence="2" id="KW-0813">Transport</keyword>
<dbReference type="InterPro" id="IPR006153">
    <property type="entry name" value="Cation/H_exchanger_TM"/>
</dbReference>
<protein>
    <recommendedName>
        <fullName evidence="8">PTS EIIA type-2 domain-containing protein</fullName>
    </recommendedName>
</protein>
<dbReference type="GO" id="GO:0015297">
    <property type="term" value="F:antiporter activity"/>
    <property type="evidence" value="ECO:0007669"/>
    <property type="project" value="InterPro"/>
</dbReference>
<name>A0A0K1E8W8_CHOCO</name>
<feature type="transmembrane region" description="Helical" evidence="7">
    <location>
        <begin position="70"/>
        <end position="90"/>
    </location>
</feature>
<evidence type="ECO:0000313" key="9">
    <source>
        <dbReference type="EMBL" id="AKT37112.1"/>
    </source>
</evidence>
<evidence type="ECO:0000256" key="4">
    <source>
        <dbReference type="ARBA" id="ARBA00022989"/>
    </source>
</evidence>
<dbReference type="PANTHER" id="PTHR32468">
    <property type="entry name" value="CATION/H + ANTIPORTER"/>
    <property type="match status" value="1"/>
</dbReference>
<evidence type="ECO:0000259" key="8">
    <source>
        <dbReference type="PROSITE" id="PS51094"/>
    </source>
</evidence>
<keyword evidence="6 7" id="KW-0472">Membrane</keyword>
<dbReference type="STRING" id="52.CMC5_012400"/>